<name>A0A916X8R8_9HYPH</name>
<proteinExistence type="predicted"/>
<keyword evidence="1" id="KW-1133">Transmembrane helix</keyword>
<comment type="caution">
    <text evidence="3">The sequence shown here is derived from an EMBL/GenBank/DDBJ whole genome shotgun (WGS) entry which is preliminary data.</text>
</comment>
<dbReference type="Pfam" id="PF13194">
    <property type="entry name" value="DUF4010"/>
    <property type="match status" value="1"/>
</dbReference>
<keyword evidence="4" id="KW-1185">Reference proteome</keyword>
<dbReference type="EMBL" id="BMGG01000002">
    <property type="protein sequence ID" value="GGC52682.1"/>
    <property type="molecule type" value="Genomic_DNA"/>
</dbReference>
<dbReference type="PANTHER" id="PTHR39084:SF1">
    <property type="entry name" value="DUF4010 DOMAIN-CONTAINING PROTEIN"/>
    <property type="match status" value="1"/>
</dbReference>
<dbReference type="AlphaFoldDB" id="A0A916X8R8"/>
<feature type="domain" description="DUF4010" evidence="2">
    <location>
        <begin position="2"/>
        <end position="91"/>
    </location>
</feature>
<dbReference type="PANTHER" id="PTHR39084">
    <property type="entry name" value="MEMBRANE PROTEIN-RELATED"/>
    <property type="match status" value="1"/>
</dbReference>
<keyword evidence="1" id="KW-0472">Membrane</keyword>
<organism evidence="3 4">
    <name type="scientific">Chelatococcus reniformis</name>
    <dbReference type="NCBI Taxonomy" id="1494448"/>
    <lineage>
        <taxon>Bacteria</taxon>
        <taxon>Pseudomonadati</taxon>
        <taxon>Pseudomonadota</taxon>
        <taxon>Alphaproteobacteria</taxon>
        <taxon>Hyphomicrobiales</taxon>
        <taxon>Chelatococcaceae</taxon>
        <taxon>Chelatococcus</taxon>
    </lineage>
</organism>
<evidence type="ECO:0000313" key="3">
    <source>
        <dbReference type="EMBL" id="GGC52682.1"/>
    </source>
</evidence>
<reference evidence="3" key="1">
    <citation type="journal article" date="2014" name="Int. J. Syst. Evol. Microbiol.">
        <title>Complete genome sequence of Corynebacterium casei LMG S-19264T (=DSM 44701T), isolated from a smear-ripened cheese.</title>
        <authorList>
            <consortium name="US DOE Joint Genome Institute (JGI-PGF)"/>
            <person name="Walter F."/>
            <person name="Albersmeier A."/>
            <person name="Kalinowski J."/>
            <person name="Ruckert C."/>
        </authorList>
    </citation>
    <scope>NUCLEOTIDE SEQUENCE</scope>
    <source>
        <strain evidence="3">CGMCC 1.12919</strain>
    </source>
</reference>
<keyword evidence="1" id="KW-0812">Transmembrane</keyword>
<evidence type="ECO:0000313" key="4">
    <source>
        <dbReference type="Proteomes" id="UP000637002"/>
    </source>
</evidence>
<dbReference type="Proteomes" id="UP000637002">
    <property type="component" value="Unassembled WGS sequence"/>
</dbReference>
<dbReference type="InterPro" id="IPR025105">
    <property type="entry name" value="DUF4010"/>
</dbReference>
<feature type="transmembrane region" description="Helical" evidence="1">
    <location>
        <begin position="97"/>
        <end position="118"/>
    </location>
</feature>
<gene>
    <name evidence="3" type="ORF">GCM10010994_09710</name>
</gene>
<evidence type="ECO:0000256" key="1">
    <source>
        <dbReference type="SAM" id="Phobius"/>
    </source>
</evidence>
<feature type="transmembrane region" description="Helical" evidence="1">
    <location>
        <begin position="67"/>
        <end position="91"/>
    </location>
</feature>
<accession>A0A916X8R8</accession>
<evidence type="ECO:0000259" key="2">
    <source>
        <dbReference type="Pfam" id="PF13194"/>
    </source>
</evidence>
<sequence>MKLGNPFDLVPALIFALLLASVSLVAAWVNSRFGAAGLYPFAAVTGLVDVDAVSVSTARLASKSIEIATAATAILVALASNGIARACYAGFIERGPLALRLAIVTLAALGAGSLGLVVSNVGSA</sequence>
<reference evidence="3" key="2">
    <citation type="submission" date="2020-09" db="EMBL/GenBank/DDBJ databases">
        <authorList>
            <person name="Sun Q."/>
            <person name="Zhou Y."/>
        </authorList>
    </citation>
    <scope>NUCLEOTIDE SEQUENCE</scope>
    <source>
        <strain evidence="3">CGMCC 1.12919</strain>
    </source>
</reference>
<protein>
    <recommendedName>
        <fullName evidence="2">DUF4010 domain-containing protein</fullName>
    </recommendedName>
</protein>